<evidence type="ECO:0000313" key="8">
    <source>
        <dbReference type="Proteomes" id="UP000075635"/>
    </source>
</evidence>
<evidence type="ECO:0008006" key="9">
    <source>
        <dbReference type="Google" id="ProtNLM"/>
    </source>
</evidence>
<evidence type="ECO:0000256" key="4">
    <source>
        <dbReference type="ARBA" id="ARBA00023002"/>
    </source>
</evidence>
<comment type="similarity">
    <text evidence="1">Belongs to the cytochrome P450 family.</text>
</comment>
<dbReference type="InterPro" id="IPR002397">
    <property type="entry name" value="Cyt_P450_B"/>
</dbReference>
<organism evidence="7 8">
    <name type="scientific">Sorangium cellulosum</name>
    <name type="common">Polyangium cellulosum</name>
    <dbReference type="NCBI Taxonomy" id="56"/>
    <lineage>
        <taxon>Bacteria</taxon>
        <taxon>Pseudomonadati</taxon>
        <taxon>Myxococcota</taxon>
        <taxon>Polyangia</taxon>
        <taxon>Polyangiales</taxon>
        <taxon>Polyangiaceae</taxon>
        <taxon>Sorangium</taxon>
    </lineage>
</organism>
<keyword evidence="6" id="KW-0503">Monooxygenase</keyword>
<evidence type="ECO:0000256" key="1">
    <source>
        <dbReference type="ARBA" id="ARBA00010617"/>
    </source>
</evidence>
<dbReference type="GO" id="GO:0004497">
    <property type="term" value="F:monooxygenase activity"/>
    <property type="evidence" value="ECO:0007669"/>
    <property type="project" value="UniProtKB-KW"/>
</dbReference>
<keyword evidence="2" id="KW-0349">Heme</keyword>
<dbReference type="AlphaFoldDB" id="A0A150R8L1"/>
<comment type="caution">
    <text evidence="7">The sequence shown here is derived from an EMBL/GenBank/DDBJ whole genome shotgun (WGS) entry which is preliminary data.</text>
</comment>
<evidence type="ECO:0000313" key="7">
    <source>
        <dbReference type="EMBL" id="KYF76540.1"/>
    </source>
</evidence>
<dbReference type="FunFam" id="1.10.630.10:FF:000018">
    <property type="entry name" value="Cytochrome P450 monooxygenase"/>
    <property type="match status" value="1"/>
</dbReference>
<evidence type="ECO:0000256" key="3">
    <source>
        <dbReference type="ARBA" id="ARBA00022723"/>
    </source>
</evidence>
<accession>A0A150R8L1</accession>
<dbReference type="InterPro" id="IPR036396">
    <property type="entry name" value="Cyt_P450_sf"/>
</dbReference>
<proteinExistence type="inferred from homology"/>
<evidence type="ECO:0000256" key="6">
    <source>
        <dbReference type="ARBA" id="ARBA00023033"/>
    </source>
</evidence>
<dbReference type="Proteomes" id="UP000075635">
    <property type="component" value="Unassembled WGS sequence"/>
</dbReference>
<dbReference type="SUPFAM" id="SSF48264">
    <property type="entry name" value="Cytochrome P450"/>
    <property type="match status" value="1"/>
</dbReference>
<dbReference type="PANTHER" id="PTHR46696:SF1">
    <property type="entry name" value="CYTOCHROME P450 YJIB-RELATED"/>
    <property type="match status" value="1"/>
</dbReference>
<sequence length="415" mass="46745">MAAPTDVGGAHDLIVDLSHPSVLEDPYPTYRALRERAPVYFDKKLNVWIVSRYNDIVRALRDTDRFSSRRMDKLIQRRLPNATPDDVEPFLGIMRLWQQMVDPPVHTRLRNVINQGFTPRSIEALRSQIERTVDTALDAMEAAGGEVEFIRSFAFPVSAMTPLQLYGVPASDLDMIDKWTQDMTVFIGGSVDPRRGLSEASASIVAMRDYFRDMVQERRKRPTDDLIGRLVHAEGKGKFASEDELCAQLTMVQAASYFTTLDMFANGLLALLRTPSSMDVIREGRTSWRIAIDELLRYDGPVQLTHRLTTEEVTIDGTTIPADSIVYLLRGSANRDPARFEDPDSLRLERGDIHHLGLGEGVHYCTGAGLARLQGEVAFERLFARFPRMTLTPGLLWRTDNLQFRGLAKLPIALA</sequence>
<dbReference type="PANTHER" id="PTHR46696">
    <property type="entry name" value="P450, PUTATIVE (EUROFUNG)-RELATED"/>
    <property type="match status" value="1"/>
</dbReference>
<keyword evidence="4" id="KW-0560">Oxidoreductase</keyword>
<keyword evidence="3" id="KW-0479">Metal-binding</keyword>
<evidence type="ECO:0000256" key="5">
    <source>
        <dbReference type="ARBA" id="ARBA00023004"/>
    </source>
</evidence>
<dbReference type="GO" id="GO:0020037">
    <property type="term" value="F:heme binding"/>
    <property type="evidence" value="ECO:0007669"/>
    <property type="project" value="InterPro"/>
</dbReference>
<name>A0A150R8L1_SORCE</name>
<evidence type="ECO:0000256" key="2">
    <source>
        <dbReference type="ARBA" id="ARBA00022617"/>
    </source>
</evidence>
<dbReference type="EMBL" id="JEMB01003001">
    <property type="protein sequence ID" value="KYF76540.1"/>
    <property type="molecule type" value="Genomic_DNA"/>
</dbReference>
<dbReference type="Pfam" id="PF00067">
    <property type="entry name" value="p450"/>
    <property type="match status" value="1"/>
</dbReference>
<reference evidence="7 8" key="1">
    <citation type="submission" date="2014-02" db="EMBL/GenBank/DDBJ databases">
        <title>The small core and large imbalanced accessory genome model reveals a collaborative survival strategy of Sorangium cellulosum strains in nature.</title>
        <authorList>
            <person name="Han K."/>
            <person name="Peng R."/>
            <person name="Blom J."/>
            <person name="Li Y.-Z."/>
        </authorList>
    </citation>
    <scope>NUCLEOTIDE SEQUENCE [LARGE SCALE GENOMIC DNA]</scope>
    <source>
        <strain evidence="7 8">So0011-07</strain>
    </source>
</reference>
<dbReference type="Gene3D" id="1.10.630.10">
    <property type="entry name" value="Cytochrome P450"/>
    <property type="match status" value="1"/>
</dbReference>
<protein>
    <recommendedName>
        <fullName evidence="9">Cytochrome P450</fullName>
    </recommendedName>
</protein>
<dbReference type="CDD" id="cd20625">
    <property type="entry name" value="CYP164-like"/>
    <property type="match status" value="1"/>
</dbReference>
<dbReference type="PRINTS" id="PR00359">
    <property type="entry name" value="BP450"/>
</dbReference>
<gene>
    <name evidence="7" type="ORF">BE17_16575</name>
</gene>
<dbReference type="GO" id="GO:0016705">
    <property type="term" value="F:oxidoreductase activity, acting on paired donors, with incorporation or reduction of molecular oxygen"/>
    <property type="evidence" value="ECO:0007669"/>
    <property type="project" value="InterPro"/>
</dbReference>
<keyword evidence="5" id="KW-0408">Iron</keyword>
<dbReference type="GO" id="GO:0005506">
    <property type="term" value="F:iron ion binding"/>
    <property type="evidence" value="ECO:0007669"/>
    <property type="project" value="InterPro"/>
</dbReference>
<dbReference type="InterPro" id="IPR001128">
    <property type="entry name" value="Cyt_P450"/>
</dbReference>